<proteinExistence type="predicted"/>
<accession>A0A1W2BI74</accession>
<gene>
    <name evidence="2" type="ORF">SAMN06295998_10461</name>
</gene>
<dbReference type="PROSITE" id="PS51257">
    <property type="entry name" value="PROKAR_LIPOPROTEIN"/>
    <property type="match status" value="1"/>
</dbReference>
<name>A0A1W2BI74_9RHOB</name>
<dbReference type="EMBL" id="FWYD01000004">
    <property type="protein sequence ID" value="SMC72614.1"/>
    <property type="molecule type" value="Genomic_DNA"/>
</dbReference>
<evidence type="ECO:0000313" key="2">
    <source>
        <dbReference type="EMBL" id="SMC72614.1"/>
    </source>
</evidence>
<sequence length="136" mass="14698">MSRRRLIPFCALTLAGTVSACGAKDTTDLAEPAIAPEYMGIETEALDDDLVNVFVALKGGQGPKDIERYAECAVSRYTLDRDYGFARHLRTNVTEEGGLWRGDAVYTISPTLPRGLMTIDAEVVAEACAQNGIPMV</sequence>
<protein>
    <recommendedName>
        <fullName evidence="4">Lipoprotein</fullName>
    </recommendedName>
</protein>
<evidence type="ECO:0000313" key="3">
    <source>
        <dbReference type="Proteomes" id="UP000192330"/>
    </source>
</evidence>
<evidence type="ECO:0008006" key="4">
    <source>
        <dbReference type="Google" id="ProtNLM"/>
    </source>
</evidence>
<dbReference type="RefSeq" id="WP_084352379.1">
    <property type="nucleotide sequence ID" value="NZ_FWYD01000004.1"/>
</dbReference>
<keyword evidence="1" id="KW-0732">Signal</keyword>
<evidence type="ECO:0000256" key="1">
    <source>
        <dbReference type="SAM" id="SignalP"/>
    </source>
</evidence>
<dbReference type="Proteomes" id="UP000192330">
    <property type="component" value="Unassembled WGS sequence"/>
</dbReference>
<keyword evidence="3" id="KW-1185">Reference proteome</keyword>
<reference evidence="2 3" key="1">
    <citation type="submission" date="2017-04" db="EMBL/GenBank/DDBJ databases">
        <authorList>
            <person name="Afonso C.L."/>
            <person name="Miller P.J."/>
            <person name="Scott M.A."/>
            <person name="Spackman E."/>
            <person name="Goraichik I."/>
            <person name="Dimitrov K.M."/>
            <person name="Suarez D.L."/>
            <person name="Swayne D.E."/>
        </authorList>
    </citation>
    <scope>NUCLEOTIDE SEQUENCE [LARGE SCALE GENOMIC DNA]</scope>
    <source>
        <strain evidence="2 3">CGMCC 1.12644</strain>
    </source>
</reference>
<feature type="signal peptide" evidence="1">
    <location>
        <begin position="1"/>
        <end position="20"/>
    </location>
</feature>
<dbReference type="STRING" id="1387277.SAMN06295998_10461"/>
<dbReference type="OrthoDB" id="7860885at2"/>
<organism evidence="2 3">
    <name type="scientific">Primorskyibacter flagellatus</name>
    <dbReference type="NCBI Taxonomy" id="1387277"/>
    <lineage>
        <taxon>Bacteria</taxon>
        <taxon>Pseudomonadati</taxon>
        <taxon>Pseudomonadota</taxon>
        <taxon>Alphaproteobacteria</taxon>
        <taxon>Rhodobacterales</taxon>
        <taxon>Roseobacteraceae</taxon>
        <taxon>Primorskyibacter</taxon>
    </lineage>
</organism>
<feature type="chain" id="PRO_5013026413" description="Lipoprotein" evidence="1">
    <location>
        <begin position="21"/>
        <end position="136"/>
    </location>
</feature>
<dbReference type="AlphaFoldDB" id="A0A1W2BI74"/>